<dbReference type="PIRSF" id="PIRSF005518">
    <property type="entry name" value="MtrB"/>
    <property type="match status" value="1"/>
</dbReference>
<keyword evidence="12" id="KW-1278">Translocase</keyword>
<evidence type="ECO:0000256" key="6">
    <source>
        <dbReference type="ARBA" id="ARBA00015127"/>
    </source>
</evidence>
<evidence type="ECO:0000256" key="5">
    <source>
        <dbReference type="ARBA" id="ARBA00011616"/>
    </source>
</evidence>
<gene>
    <name evidence="20" type="primary">mtrB</name>
    <name evidence="20" type="ORF">EF806_02480</name>
</gene>
<evidence type="ECO:0000256" key="15">
    <source>
        <dbReference type="ARBA" id="ARBA00023136"/>
    </source>
</evidence>
<evidence type="ECO:0000256" key="13">
    <source>
        <dbReference type="ARBA" id="ARBA00022989"/>
    </source>
</evidence>
<keyword evidence="9 20" id="KW-0489">Methyltransferase</keyword>
<comment type="subcellular location">
    <subcellularLocation>
        <location evidence="2">Cell membrane</location>
        <topology evidence="2">Single-pass membrane protein</topology>
    </subcellularLocation>
</comment>
<dbReference type="GO" id="GO:0005886">
    <property type="term" value="C:plasma membrane"/>
    <property type="evidence" value="ECO:0007669"/>
    <property type="project" value="UniProtKB-SubCell"/>
</dbReference>
<dbReference type="GO" id="GO:0030269">
    <property type="term" value="F:tetrahydromethanopterin S-methyltransferase activity"/>
    <property type="evidence" value="ECO:0007669"/>
    <property type="project" value="UniProtKB-EC"/>
</dbReference>
<proteinExistence type="inferred from homology"/>
<dbReference type="GO" id="GO:0019386">
    <property type="term" value="P:methanogenesis, from carbon dioxide"/>
    <property type="evidence" value="ECO:0007669"/>
    <property type="project" value="UniProtKB-UniPathway"/>
</dbReference>
<dbReference type="EMBL" id="RXIF01000004">
    <property type="protein sequence ID" value="RZN64928.1"/>
    <property type="molecule type" value="Genomic_DNA"/>
</dbReference>
<keyword evidence="8" id="KW-0554">One-carbon metabolism</keyword>
<evidence type="ECO:0000313" key="21">
    <source>
        <dbReference type="Proteomes" id="UP000317158"/>
    </source>
</evidence>
<keyword evidence="14" id="KW-0484">Methanogenesis</keyword>
<keyword evidence="13 19" id="KW-1133">Transmembrane helix</keyword>
<keyword evidence="15 19" id="KW-0472">Membrane</keyword>
<comment type="subunit">
    <text evidence="5">The complex is composed of 8 subunits; MtrA, MtrB, MtrC, MtrD, MtrE, MtrF, MtrG and MtrH.</text>
</comment>
<evidence type="ECO:0000256" key="18">
    <source>
        <dbReference type="ARBA" id="ARBA00044970"/>
    </source>
</evidence>
<evidence type="ECO:0000256" key="19">
    <source>
        <dbReference type="SAM" id="Phobius"/>
    </source>
</evidence>
<sequence length="98" mass="10608">MSIVISEKHRVVLDPKTLKVGMALPDVYILDISPIEEKIKELDIIADDLIGCLDPTTGMLNSQPNREGALSRAGFLTMMMVGLTIGLGMIALVLLSIE</sequence>
<comment type="function">
    <text evidence="1">Part of a complex that catalyzes the formation of methyl-coenzyme M and tetrahydromethanopterin from coenzyme M and methyl-tetrahydromethanopterin. This is an energy-conserving, sodium-ion translocating step.</text>
</comment>
<dbReference type="AlphaFoldDB" id="A0A520KSM6"/>
<protein>
    <recommendedName>
        <fullName evidence="6">Tetrahydromethanopterin S-methyltransferase subunit B</fullName>
        <ecNumber evidence="18">7.2.1.4</ecNumber>
    </recommendedName>
    <alternativeName>
        <fullName evidence="16">N5-methyltetrahydromethanopterin--coenzyme M methyltransferase subunit B</fullName>
    </alternativeName>
</protein>
<evidence type="ECO:0000256" key="2">
    <source>
        <dbReference type="ARBA" id="ARBA00004162"/>
    </source>
</evidence>
<dbReference type="EC" id="7.2.1.4" evidence="18"/>
<organism evidence="20 21">
    <name type="scientific">Methanoliparum thermophilum</name>
    <dbReference type="NCBI Taxonomy" id="2491083"/>
    <lineage>
        <taxon>Archaea</taxon>
        <taxon>Methanobacteriati</taxon>
        <taxon>Methanobacteriota</taxon>
        <taxon>Candidatus Methanoliparia</taxon>
        <taxon>Candidatus Methanoliparales</taxon>
        <taxon>Candidatus Methanoliparaceae</taxon>
        <taxon>Candidatus Methanoliparum</taxon>
    </lineage>
</organism>
<keyword evidence="10 20" id="KW-0808">Transferase</keyword>
<reference evidence="20 21" key="1">
    <citation type="journal article" date="2019" name="Nat. Microbiol.">
        <title>Wide diversity of methane and short-chain alkane metabolisms in uncultured archaea.</title>
        <authorList>
            <person name="Borrel G."/>
            <person name="Adam P.S."/>
            <person name="McKay L.J."/>
            <person name="Chen L.X."/>
            <person name="Sierra-Garcia I.N."/>
            <person name="Sieber C.M."/>
            <person name="Letourneur Q."/>
            <person name="Ghozlane A."/>
            <person name="Andersen G.L."/>
            <person name="Li W.J."/>
            <person name="Hallam S.J."/>
            <person name="Muyzer G."/>
            <person name="de Oliveira V.M."/>
            <person name="Inskeep W.P."/>
            <person name="Banfield J.F."/>
            <person name="Gribaldo S."/>
        </authorList>
    </citation>
    <scope>NUCLEOTIDE SEQUENCE [LARGE SCALE GENOMIC DNA]</scope>
    <source>
        <strain evidence="20">NM1a</strain>
    </source>
</reference>
<evidence type="ECO:0000256" key="12">
    <source>
        <dbReference type="ARBA" id="ARBA00022967"/>
    </source>
</evidence>
<evidence type="ECO:0000256" key="3">
    <source>
        <dbReference type="ARBA" id="ARBA00004839"/>
    </source>
</evidence>
<evidence type="ECO:0000313" key="20">
    <source>
        <dbReference type="EMBL" id="RZN64928.1"/>
    </source>
</evidence>
<evidence type="ECO:0000256" key="10">
    <source>
        <dbReference type="ARBA" id="ARBA00022679"/>
    </source>
</evidence>
<dbReference type="NCBIfam" id="TIGR04166">
    <property type="entry name" value="methano_MtrB"/>
    <property type="match status" value="1"/>
</dbReference>
<comment type="similarity">
    <text evidence="4">Belongs to the MtrB family.</text>
</comment>
<keyword evidence="7" id="KW-1003">Cell membrane</keyword>
<dbReference type="Pfam" id="PF05440">
    <property type="entry name" value="MtrB"/>
    <property type="match status" value="1"/>
</dbReference>
<feature type="transmembrane region" description="Helical" evidence="19">
    <location>
        <begin position="75"/>
        <end position="97"/>
    </location>
</feature>
<evidence type="ECO:0000256" key="14">
    <source>
        <dbReference type="ARBA" id="ARBA00022994"/>
    </source>
</evidence>
<dbReference type="GO" id="GO:0006730">
    <property type="term" value="P:one-carbon metabolic process"/>
    <property type="evidence" value="ECO:0007669"/>
    <property type="project" value="UniProtKB-KW"/>
</dbReference>
<evidence type="ECO:0000256" key="4">
    <source>
        <dbReference type="ARBA" id="ARBA00010027"/>
    </source>
</evidence>
<evidence type="ECO:0000256" key="17">
    <source>
        <dbReference type="ARBA" id="ARBA00044880"/>
    </source>
</evidence>
<evidence type="ECO:0000256" key="11">
    <source>
        <dbReference type="ARBA" id="ARBA00022692"/>
    </source>
</evidence>
<evidence type="ECO:0000256" key="7">
    <source>
        <dbReference type="ARBA" id="ARBA00022475"/>
    </source>
</evidence>
<dbReference type="UniPathway" id="UPA00640">
    <property type="reaction ID" value="UER00698"/>
</dbReference>
<keyword evidence="11 19" id="KW-0812">Transmembrane</keyword>
<evidence type="ECO:0000256" key="9">
    <source>
        <dbReference type="ARBA" id="ARBA00022603"/>
    </source>
</evidence>
<comment type="catalytic activity">
    <reaction evidence="17">
        <text>5-methyl-5,6,7,8-tetrahydromethanopterin + coenzyme M + 2 Na(+)(in) = 5,6,7,8-tetrahydromethanopterin + methyl-coenzyme M + 2 Na(+)(out)</text>
        <dbReference type="Rhea" id="RHEA:53492"/>
        <dbReference type="ChEBI" id="CHEBI:29101"/>
        <dbReference type="ChEBI" id="CHEBI:58103"/>
        <dbReference type="ChEBI" id="CHEBI:58116"/>
        <dbReference type="ChEBI" id="CHEBI:58286"/>
        <dbReference type="ChEBI" id="CHEBI:58319"/>
        <dbReference type="EC" id="7.2.1.4"/>
    </reaction>
</comment>
<accession>A0A520KSM6</accession>
<dbReference type="Proteomes" id="UP000317158">
    <property type="component" value="Unassembled WGS sequence"/>
</dbReference>
<dbReference type="InterPro" id="IPR008690">
    <property type="entry name" value="MtrB_MeTrfase"/>
</dbReference>
<evidence type="ECO:0000256" key="16">
    <source>
        <dbReference type="ARBA" id="ARBA00029818"/>
    </source>
</evidence>
<comment type="pathway">
    <text evidence="3">One-carbon metabolism; methanogenesis from CO(2); methyl-coenzyme M from 5,10-methylene-5,6,7,8-tetrahydromethanopterin: step 2/2.</text>
</comment>
<comment type="caution">
    <text evidence="20">The sequence shown here is derived from an EMBL/GenBank/DDBJ whole genome shotgun (WGS) entry which is preliminary data.</text>
</comment>
<evidence type="ECO:0000256" key="1">
    <source>
        <dbReference type="ARBA" id="ARBA00002533"/>
    </source>
</evidence>
<dbReference type="GO" id="GO:0032259">
    <property type="term" value="P:methylation"/>
    <property type="evidence" value="ECO:0007669"/>
    <property type="project" value="UniProtKB-KW"/>
</dbReference>
<evidence type="ECO:0000256" key="8">
    <source>
        <dbReference type="ARBA" id="ARBA00022563"/>
    </source>
</evidence>
<name>A0A520KSM6_METT2</name>